<dbReference type="AlphaFoldDB" id="A0A814NRD8"/>
<evidence type="ECO:0000313" key="4">
    <source>
        <dbReference type="EMBL" id="CAF1093931.1"/>
    </source>
</evidence>
<dbReference type="OrthoDB" id="10040020at2759"/>
<feature type="domain" description="TRPM SLOG" evidence="2">
    <location>
        <begin position="38"/>
        <end position="110"/>
    </location>
</feature>
<evidence type="ECO:0000259" key="2">
    <source>
        <dbReference type="Pfam" id="PF18139"/>
    </source>
</evidence>
<evidence type="ECO:0000256" key="1">
    <source>
        <dbReference type="SAM" id="MobiDB-lite"/>
    </source>
</evidence>
<dbReference type="EMBL" id="CAJNOO010000841">
    <property type="protein sequence ID" value="CAF1045134.1"/>
    <property type="molecule type" value="Genomic_DNA"/>
</dbReference>
<evidence type="ECO:0000313" key="3">
    <source>
        <dbReference type="EMBL" id="CAF1045134.1"/>
    </source>
</evidence>
<feature type="compositionally biased region" description="Basic and acidic residues" evidence="1">
    <location>
        <begin position="7"/>
        <end position="20"/>
    </location>
</feature>
<evidence type="ECO:0000313" key="5">
    <source>
        <dbReference type="Proteomes" id="UP000663864"/>
    </source>
</evidence>
<organism evidence="4 5">
    <name type="scientific">Rotaria sordida</name>
    <dbReference type="NCBI Taxonomy" id="392033"/>
    <lineage>
        <taxon>Eukaryota</taxon>
        <taxon>Metazoa</taxon>
        <taxon>Spiralia</taxon>
        <taxon>Gnathifera</taxon>
        <taxon>Rotifera</taxon>
        <taxon>Eurotatoria</taxon>
        <taxon>Bdelloidea</taxon>
        <taxon>Philodinida</taxon>
        <taxon>Philodinidae</taxon>
        <taxon>Rotaria</taxon>
    </lineage>
</organism>
<dbReference type="Proteomes" id="UP000663882">
    <property type="component" value="Unassembled WGS sequence"/>
</dbReference>
<comment type="caution">
    <text evidence="4">The sequence shown here is derived from an EMBL/GenBank/DDBJ whole genome shotgun (WGS) entry which is preliminary data.</text>
</comment>
<dbReference type="InterPro" id="IPR041491">
    <property type="entry name" value="TRPM_SLOG"/>
</dbReference>
<sequence>MLIDNDEFYHRESDPLRTSEAKTGNVYDNDPHQQKSGIQAETERAIQRGLTDTARITQPWVTTSCTNQDVIKLIGNALHRDICGSDVPCLGFCSWNYVPGDQQPIEQTTTKSMPYEMRCVVTDVK</sequence>
<reference evidence="4" key="1">
    <citation type="submission" date="2021-02" db="EMBL/GenBank/DDBJ databases">
        <authorList>
            <person name="Nowell W R."/>
        </authorList>
    </citation>
    <scope>NUCLEOTIDE SEQUENCE</scope>
</reference>
<proteinExistence type="predicted"/>
<dbReference type="Pfam" id="PF18139">
    <property type="entry name" value="LSDAT_euk"/>
    <property type="match status" value="1"/>
</dbReference>
<gene>
    <name evidence="3" type="ORF">RFH988_LOCUS16427</name>
    <name evidence="4" type="ORF">ZHD862_LOCUS17237</name>
</gene>
<dbReference type="Proteomes" id="UP000663864">
    <property type="component" value="Unassembled WGS sequence"/>
</dbReference>
<protein>
    <recommendedName>
        <fullName evidence="2">TRPM SLOG domain-containing protein</fullName>
    </recommendedName>
</protein>
<dbReference type="EMBL" id="CAJNOT010000847">
    <property type="protein sequence ID" value="CAF1093931.1"/>
    <property type="molecule type" value="Genomic_DNA"/>
</dbReference>
<accession>A0A814NRD8</accession>
<name>A0A814NRD8_9BILA</name>
<feature type="region of interest" description="Disordered" evidence="1">
    <location>
        <begin position="1"/>
        <end position="40"/>
    </location>
</feature>